<dbReference type="STRING" id="1745343.A0A2J6PM69"/>
<dbReference type="Proteomes" id="UP000235672">
    <property type="component" value="Unassembled WGS sequence"/>
</dbReference>
<proteinExistence type="predicted"/>
<organism evidence="1 2">
    <name type="scientific">Hyaloscypha hepaticicola</name>
    <dbReference type="NCBI Taxonomy" id="2082293"/>
    <lineage>
        <taxon>Eukaryota</taxon>
        <taxon>Fungi</taxon>
        <taxon>Dikarya</taxon>
        <taxon>Ascomycota</taxon>
        <taxon>Pezizomycotina</taxon>
        <taxon>Leotiomycetes</taxon>
        <taxon>Helotiales</taxon>
        <taxon>Hyaloscyphaceae</taxon>
        <taxon>Hyaloscypha</taxon>
    </lineage>
</organism>
<gene>
    <name evidence="1" type="ORF">NA56DRAFT_734373</name>
</gene>
<sequence>MSGRAYTCDTTLCEISQTLFEGPYTEYVFQFTFPDHMTGPIDHKFEQDDLFISHIDDKALPPSCEMDDKGVNEYNNGIVVYELFARIPRKLRDLKVTQQITFYLYRLEVHPNPLPKTVSKPISHRLRVVDDGVSLREFTTGEAFKEKLHPSPKTRTTTFDVCVTAPTVIVLGEEFPLTLAIHRDSSSNDHDNYRLLSSLSLKEYSISVQGRFVVRAGYAMFIRTNDEVGQCEKIVEVSKRMDSVPLTLDEAITLDTIKLDPTRFAPTFKSFQMTGSWTLHVKAKVMCVGKEFIVFILFGSLIMLSPKIHFDMLDSAADCDKVVESKGEVPACNSSNLATDMKKSFNPFYLKCFLIDSNGHSLFTN</sequence>
<protein>
    <recommendedName>
        <fullName evidence="3">Arrestin-like N-terminal domain-containing protein</fullName>
    </recommendedName>
</protein>
<evidence type="ECO:0000313" key="2">
    <source>
        <dbReference type="Proteomes" id="UP000235672"/>
    </source>
</evidence>
<accession>A0A2J6PM69</accession>
<name>A0A2J6PM69_9HELO</name>
<dbReference type="AlphaFoldDB" id="A0A2J6PM69"/>
<keyword evidence="2" id="KW-1185">Reference proteome</keyword>
<dbReference type="OrthoDB" id="2333384at2759"/>
<reference evidence="1 2" key="1">
    <citation type="submission" date="2016-05" db="EMBL/GenBank/DDBJ databases">
        <title>A degradative enzymes factory behind the ericoid mycorrhizal symbiosis.</title>
        <authorList>
            <consortium name="DOE Joint Genome Institute"/>
            <person name="Martino E."/>
            <person name="Morin E."/>
            <person name="Grelet G."/>
            <person name="Kuo A."/>
            <person name="Kohler A."/>
            <person name="Daghino S."/>
            <person name="Barry K."/>
            <person name="Choi C."/>
            <person name="Cichocki N."/>
            <person name="Clum A."/>
            <person name="Copeland A."/>
            <person name="Hainaut M."/>
            <person name="Haridas S."/>
            <person name="Labutti K."/>
            <person name="Lindquist E."/>
            <person name="Lipzen A."/>
            <person name="Khouja H.-R."/>
            <person name="Murat C."/>
            <person name="Ohm R."/>
            <person name="Olson A."/>
            <person name="Spatafora J."/>
            <person name="Veneault-Fourrey C."/>
            <person name="Henrissat B."/>
            <person name="Grigoriev I."/>
            <person name="Martin F."/>
            <person name="Perotto S."/>
        </authorList>
    </citation>
    <scope>NUCLEOTIDE SEQUENCE [LARGE SCALE GENOMIC DNA]</scope>
    <source>
        <strain evidence="1 2">UAMH 7357</strain>
    </source>
</reference>
<evidence type="ECO:0008006" key="3">
    <source>
        <dbReference type="Google" id="ProtNLM"/>
    </source>
</evidence>
<dbReference type="EMBL" id="KZ613516">
    <property type="protein sequence ID" value="PMD15120.1"/>
    <property type="molecule type" value="Genomic_DNA"/>
</dbReference>
<evidence type="ECO:0000313" key="1">
    <source>
        <dbReference type="EMBL" id="PMD15120.1"/>
    </source>
</evidence>